<evidence type="ECO:0000256" key="4">
    <source>
        <dbReference type="ARBA" id="ARBA00023274"/>
    </source>
</evidence>
<evidence type="ECO:0000256" key="1">
    <source>
        <dbReference type="ARBA" id="ARBA00003686"/>
    </source>
</evidence>
<organism evidence="8 9">
    <name type="scientific">Methylovirgula ligni</name>
    <dbReference type="NCBI Taxonomy" id="569860"/>
    <lineage>
        <taxon>Bacteria</taxon>
        <taxon>Pseudomonadati</taxon>
        <taxon>Pseudomonadota</taxon>
        <taxon>Alphaproteobacteria</taxon>
        <taxon>Hyphomicrobiales</taxon>
        <taxon>Beijerinckiaceae</taxon>
        <taxon>Methylovirgula</taxon>
    </lineage>
</organism>
<accession>A0A3D9Z1S2</accession>
<evidence type="ECO:0000256" key="5">
    <source>
        <dbReference type="ARBA" id="ARBA00035167"/>
    </source>
</evidence>
<dbReference type="HAMAP" id="MF_00537">
    <property type="entry name" value="Ribosomal_uS14_1"/>
    <property type="match status" value="1"/>
</dbReference>
<dbReference type="GO" id="GO:0006412">
    <property type="term" value="P:translation"/>
    <property type="evidence" value="ECO:0007669"/>
    <property type="project" value="UniProtKB-UniRule"/>
</dbReference>
<dbReference type="GO" id="GO:0015935">
    <property type="term" value="C:small ribosomal subunit"/>
    <property type="evidence" value="ECO:0007669"/>
    <property type="project" value="TreeGrafter"/>
</dbReference>
<evidence type="ECO:0000256" key="6">
    <source>
        <dbReference type="ARBA" id="ARBA00047110"/>
    </source>
</evidence>
<keyword evidence="7" id="KW-0699">rRNA-binding</keyword>
<proteinExistence type="inferred from homology"/>
<name>A0A3D9Z1S2_9HYPH</name>
<dbReference type="Gene3D" id="1.10.287.1480">
    <property type="match status" value="1"/>
</dbReference>
<comment type="similarity">
    <text evidence="2 7">Belongs to the universal ribosomal protein uS14 family.</text>
</comment>
<dbReference type="PANTHER" id="PTHR19836:SF19">
    <property type="entry name" value="SMALL RIBOSOMAL SUBUNIT PROTEIN US14M"/>
    <property type="match status" value="1"/>
</dbReference>
<dbReference type="PROSITE" id="PS00527">
    <property type="entry name" value="RIBOSOMAL_S14"/>
    <property type="match status" value="1"/>
</dbReference>
<dbReference type="NCBIfam" id="NF006477">
    <property type="entry name" value="PRK08881.1"/>
    <property type="match status" value="1"/>
</dbReference>
<dbReference type="RefSeq" id="WP_115836080.1">
    <property type="nucleotide sequence ID" value="NZ_CP025086.1"/>
</dbReference>
<keyword evidence="9" id="KW-1185">Reference proteome</keyword>
<evidence type="ECO:0000313" key="8">
    <source>
        <dbReference type="EMBL" id="REF87940.1"/>
    </source>
</evidence>
<dbReference type="GO" id="GO:0019843">
    <property type="term" value="F:rRNA binding"/>
    <property type="evidence" value="ECO:0007669"/>
    <property type="project" value="UniProtKB-UniRule"/>
</dbReference>
<keyword evidence="4 7" id="KW-0687">Ribonucleoprotein</keyword>
<dbReference type="AlphaFoldDB" id="A0A3D9Z1S2"/>
<evidence type="ECO:0000313" key="9">
    <source>
        <dbReference type="Proteomes" id="UP000256900"/>
    </source>
</evidence>
<evidence type="ECO:0000256" key="7">
    <source>
        <dbReference type="HAMAP-Rule" id="MF_00537"/>
    </source>
</evidence>
<dbReference type="GO" id="GO:0003735">
    <property type="term" value="F:structural constituent of ribosome"/>
    <property type="evidence" value="ECO:0007669"/>
    <property type="project" value="InterPro"/>
</dbReference>
<keyword evidence="3 7" id="KW-0689">Ribosomal protein</keyword>
<dbReference type="InterPro" id="IPR018271">
    <property type="entry name" value="Ribosomal_uS14_CS"/>
</dbReference>
<gene>
    <name evidence="7" type="primary">rpsN</name>
    <name evidence="8" type="ORF">DES32_1578</name>
</gene>
<comment type="caution">
    <text evidence="8">The sequence shown here is derived from an EMBL/GenBank/DDBJ whole genome shotgun (WGS) entry which is preliminary data.</text>
</comment>
<sequence>MAKKSSIEKNKHREKLVKQYAARRKRLKTLAEDQTLTAEERFAARLKLAELPRNSSAVRIRNRCEVSGRPRGFIGKMKMSRIAVRDLGSRGQIPGLVKSSW</sequence>
<protein>
    <recommendedName>
        <fullName evidence="5 7">Small ribosomal subunit protein uS14</fullName>
    </recommendedName>
</protein>
<dbReference type="EMBL" id="QUMO01000002">
    <property type="protein sequence ID" value="REF87940.1"/>
    <property type="molecule type" value="Genomic_DNA"/>
</dbReference>
<dbReference type="GO" id="GO:0005737">
    <property type="term" value="C:cytoplasm"/>
    <property type="evidence" value="ECO:0007669"/>
    <property type="project" value="UniProtKB-ARBA"/>
</dbReference>
<dbReference type="SUPFAM" id="SSF57716">
    <property type="entry name" value="Glucocorticoid receptor-like (DNA-binding domain)"/>
    <property type="match status" value="1"/>
</dbReference>
<evidence type="ECO:0000256" key="3">
    <source>
        <dbReference type="ARBA" id="ARBA00022980"/>
    </source>
</evidence>
<dbReference type="Pfam" id="PF00253">
    <property type="entry name" value="Ribosomal_S14"/>
    <property type="match status" value="1"/>
</dbReference>
<dbReference type="PANTHER" id="PTHR19836">
    <property type="entry name" value="30S RIBOSOMAL PROTEIN S14"/>
    <property type="match status" value="1"/>
</dbReference>
<keyword evidence="7" id="KW-0694">RNA-binding</keyword>
<reference evidence="8 9" key="1">
    <citation type="submission" date="2018-08" db="EMBL/GenBank/DDBJ databases">
        <title>Genomic Encyclopedia of Type Strains, Phase IV (KMG-IV): sequencing the most valuable type-strain genomes for metagenomic binning, comparative biology and taxonomic classification.</title>
        <authorList>
            <person name="Goeker M."/>
        </authorList>
    </citation>
    <scope>NUCLEOTIDE SEQUENCE [LARGE SCALE GENOMIC DNA]</scope>
    <source>
        <strain evidence="8 9">BW863</strain>
    </source>
</reference>
<comment type="function">
    <text evidence="1 7">Binds 16S rRNA, required for the assembly of 30S particles and may also be responsible for determining the conformation of the 16S rRNA at the A site.</text>
</comment>
<dbReference type="FunFam" id="1.10.287.1480:FF:000001">
    <property type="entry name" value="30S ribosomal protein S14"/>
    <property type="match status" value="1"/>
</dbReference>
<dbReference type="Proteomes" id="UP000256900">
    <property type="component" value="Unassembled WGS sequence"/>
</dbReference>
<dbReference type="InterPro" id="IPR023036">
    <property type="entry name" value="Ribosomal_uS14_bac/plastid"/>
</dbReference>
<dbReference type="OrthoDB" id="9810484at2"/>
<dbReference type="InterPro" id="IPR001209">
    <property type="entry name" value="Ribosomal_uS14"/>
</dbReference>
<comment type="subunit">
    <text evidence="6 7">Part of the 30S ribosomal subunit. Contacts proteins S3 and S10.</text>
</comment>
<evidence type="ECO:0000256" key="2">
    <source>
        <dbReference type="ARBA" id="ARBA00009083"/>
    </source>
</evidence>